<evidence type="ECO:0000256" key="9">
    <source>
        <dbReference type="ARBA" id="ARBA00022741"/>
    </source>
</evidence>
<keyword evidence="16" id="KW-0175">Coiled coil</keyword>
<keyword evidence="10 21" id="KW-0418">Kinase</keyword>
<dbReference type="CDD" id="cd05387">
    <property type="entry name" value="BY-kinase"/>
    <property type="match status" value="1"/>
</dbReference>
<evidence type="ECO:0000256" key="13">
    <source>
        <dbReference type="ARBA" id="ARBA00023136"/>
    </source>
</evidence>
<keyword evidence="5" id="KW-1003">Cell membrane</keyword>
<dbReference type="InterPro" id="IPR003856">
    <property type="entry name" value="LPS_length_determ_N"/>
</dbReference>
<evidence type="ECO:0000256" key="8">
    <source>
        <dbReference type="ARBA" id="ARBA00022692"/>
    </source>
</evidence>
<dbReference type="AlphaFoldDB" id="A0A5C8KAD6"/>
<evidence type="ECO:0000256" key="14">
    <source>
        <dbReference type="ARBA" id="ARBA00023137"/>
    </source>
</evidence>
<dbReference type="PANTHER" id="PTHR32309">
    <property type="entry name" value="TYROSINE-PROTEIN KINASE"/>
    <property type="match status" value="1"/>
</dbReference>
<keyword evidence="9" id="KW-0547">Nucleotide-binding</keyword>
<feature type="transmembrane region" description="Helical" evidence="17">
    <location>
        <begin position="470"/>
        <end position="490"/>
    </location>
</feature>
<keyword evidence="12 17" id="KW-1133">Transmembrane helix</keyword>
<name>A0A5C8KAD6_9BACT</name>
<evidence type="ECO:0000313" key="21">
    <source>
        <dbReference type="EMBL" id="TXK46773.1"/>
    </source>
</evidence>
<keyword evidence="22" id="KW-1185">Reference proteome</keyword>
<evidence type="ECO:0000259" key="19">
    <source>
        <dbReference type="Pfam" id="PF13614"/>
    </source>
</evidence>
<keyword evidence="6" id="KW-0997">Cell inner membrane</keyword>
<evidence type="ECO:0000256" key="4">
    <source>
        <dbReference type="ARBA" id="ARBA00011903"/>
    </source>
</evidence>
<evidence type="ECO:0000256" key="12">
    <source>
        <dbReference type="ARBA" id="ARBA00022989"/>
    </source>
</evidence>
<evidence type="ECO:0000256" key="16">
    <source>
        <dbReference type="SAM" id="Coils"/>
    </source>
</evidence>
<dbReference type="SUPFAM" id="SSF52540">
    <property type="entry name" value="P-loop containing nucleoside triphosphate hydrolases"/>
    <property type="match status" value="1"/>
</dbReference>
<evidence type="ECO:0000259" key="20">
    <source>
        <dbReference type="Pfam" id="PF13807"/>
    </source>
</evidence>
<evidence type="ECO:0000256" key="15">
    <source>
        <dbReference type="ARBA" id="ARBA00051245"/>
    </source>
</evidence>
<protein>
    <recommendedName>
        <fullName evidence="4">non-specific protein-tyrosine kinase</fullName>
        <ecNumber evidence="4">2.7.10.2</ecNumber>
    </recommendedName>
</protein>
<dbReference type="InterPro" id="IPR027417">
    <property type="entry name" value="P-loop_NTPase"/>
</dbReference>
<keyword evidence="7 21" id="KW-0808">Transferase</keyword>
<dbReference type="InterPro" id="IPR025669">
    <property type="entry name" value="AAA_dom"/>
</dbReference>
<proteinExistence type="inferred from homology"/>
<evidence type="ECO:0000259" key="18">
    <source>
        <dbReference type="Pfam" id="PF02706"/>
    </source>
</evidence>
<feature type="transmembrane region" description="Helical" evidence="17">
    <location>
        <begin position="12"/>
        <end position="31"/>
    </location>
</feature>
<evidence type="ECO:0000256" key="11">
    <source>
        <dbReference type="ARBA" id="ARBA00022840"/>
    </source>
</evidence>
<dbReference type="Gene3D" id="3.40.50.300">
    <property type="entry name" value="P-loop containing nucleotide triphosphate hydrolases"/>
    <property type="match status" value="1"/>
</dbReference>
<evidence type="ECO:0000256" key="3">
    <source>
        <dbReference type="ARBA" id="ARBA00008883"/>
    </source>
</evidence>
<dbReference type="PANTHER" id="PTHR32309:SF13">
    <property type="entry name" value="FERRIC ENTEROBACTIN TRANSPORT PROTEIN FEPE"/>
    <property type="match status" value="1"/>
</dbReference>
<comment type="similarity">
    <text evidence="3">Belongs to the etk/wzc family.</text>
</comment>
<dbReference type="EMBL" id="VRTY01000033">
    <property type="protein sequence ID" value="TXK46773.1"/>
    <property type="molecule type" value="Genomic_DNA"/>
</dbReference>
<feature type="domain" description="Polysaccharide chain length determinant N-terminal" evidence="18">
    <location>
        <begin position="14"/>
        <end position="92"/>
    </location>
</feature>
<comment type="subcellular location">
    <subcellularLocation>
        <location evidence="1">Cell inner membrane</location>
        <topology evidence="1">Multi-pass membrane protein</topology>
    </subcellularLocation>
</comment>
<dbReference type="OrthoDB" id="9794577at2"/>
<comment type="similarity">
    <text evidence="2">Belongs to the CpsD/CapB family.</text>
</comment>
<evidence type="ECO:0000256" key="10">
    <source>
        <dbReference type="ARBA" id="ARBA00022777"/>
    </source>
</evidence>
<keyword evidence="11" id="KW-0067">ATP-binding</keyword>
<dbReference type="GO" id="GO:0005524">
    <property type="term" value="F:ATP binding"/>
    <property type="evidence" value="ECO:0007669"/>
    <property type="project" value="UniProtKB-KW"/>
</dbReference>
<dbReference type="GO" id="GO:0004715">
    <property type="term" value="F:non-membrane spanning protein tyrosine kinase activity"/>
    <property type="evidence" value="ECO:0007669"/>
    <property type="project" value="UniProtKB-EC"/>
</dbReference>
<evidence type="ECO:0000313" key="22">
    <source>
        <dbReference type="Proteomes" id="UP000321926"/>
    </source>
</evidence>
<organism evidence="21 22">
    <name type="scientific">Pontibacter qinzhouensis</name>
    <dbReference type="NCBI Taxonomy" id="2603253"/>
    <lineage>
        <taxon>Bacteria</taxon>
        <taxon>Pseudomonadati</taxon>
        <taxon>Bacteroidota</taxon>
        <taxon>Cytophagia</taxon>
        <taxon>Cytophagales</taxon>
        <taxon>Hymenobacteraceae</taxon>
        <taxon>Pontibacter</taxon>
    </lineage>
</organism>
<dbReference type="Pfam" id="PF02706">
    <property type="entry name" value="Wzz"/>
    <property type="match status" value="1"/>
</dbReference>
<keyword evidence="8 17" id="KW-0812">Transmembrane</keyword>
<dbReference type="InterPro" id="IPR050445">
    <property type="entry name" value="Bact_polysacc_biosynth/exp"/>
</dbReference>
<dbReference type="InterPro" id="IPR005702">
    <property type="entry name" value="Wzc-like_C"/>
</dbReference>
<evidence type="ECO:0000256" key="5">
    <source>
        <dbReference type="ARBA" id="ARBA00022475"/>
    </source>
</evidence>
<comment type="catalytic activity">
    <reaction evidence="15">
        <text>L-tyrosyl-[protein] + ATP = O-phospho-L-tyrosyl-[protein] + ADP + H(+)</text>
        <dbReference type="Rhea" id="RHEA:10596"/>
        <dbReference type="Rhea" id="RHEA-COMP:10136"/>
        <dbReference type="Rhea" id="RHEA-COMP:20101"/>
        <dbReference type="ChEBI" id="CHEBI:15378"/>
        <dbReference type="ChEBI" id="CHEBI:30616"/>
        <dbReference type="ChEBI" id="CHEBI:46858"/>
        <dbReference type="ChEBI" id="CHEBI:61978"/>
        <dbReference type="ChEBI" id="CHEBI:456216"/>
        <dbReference type="EC" id="2.7.10.2"/>
    </reaction>
</comment>
<dbReference type="Pfam" id="PF13614">
    <property type="entry name" value="AAA_31"/>
    <property type="match status" value="1"/>
</dbReference>
<keyword evidence="14" id="KW-0829">Tyrosine-protein kinase</keyword>
<evidence type="ECO:0000256" key="6">
    <source>
        <dbReference type="ARBA" id="ARBA00022519"/>
    </source>
</evidence>
<dbReference type="InterPro" id="IPR032807">
    <property type="entry name" value="GNVR"/>
</dbReference>
<dbReference type="GO" id="GO:0005886">
    <property type="term" value="C:plasma membrane"/>
    <property type="evidence" value="ECO:0007669"/>
    <property type="project" value="UniProtKB-SubCell"/>
</dbReference>
<evidence type="ECO:0000256" key="17">
    <source>
        <dbReference type="SAM" id="Phobius"/>
    </source>
</evidence>
<evidence type="ECO:0000256" key="2">
    <source>
        <dbReference type="ARBA" id="ARBA00007316"/>
    </source>
</evidence>
<evidence type="ECO:0000256" key="7">
    <source>
        <dbReference type="ARBA" id="ARBA00022679"/>
    </source>
</evidence>
<dbReference type="Proteomes" id="UP000321926">
    <property type="component" value="Unassembled WGS sequence"/>
</dbReference>
<sequence length="763" mass="85949">MFLDLVYKFTPYWPLFLTLLVISCMAGWAYLNYYATPVYEASASLLIKDEKKGVNDSKMTESIDAFITSKIVENEINVIHSRTLMKQVVNKLSLYAPIYEEGKFKSTNAYTSSPIRIKLKNPEDIKQTVQVYFTYNNKTKKVKFDGMKYPLNEWVDTPYGEMKFSKNKNMLFAATNPLYFTLQDPRKVTDQLVAKLTIVPSGKLSTVVDIRLRDEVPERSEDILNYLINSYNDMAVLDRNELAANTLDFVESRIQLVEKELKDLENEVVHYKATNGAVDLNEQGKLYLRNIGDNDRRISEISNHLSVLDQIEKFVVSRNSSTGSIPSTLGINDPILSDLLQKLQNLEIQYQKLKNTTAENNPILISLAEEIGKVKPGIIENIRTQRVNLKTSLSNLMASNGMYNSAIQSIPHKEKELLDITRQQAIKNDAYSFLLQKREETVLAYAPTAGSSSIVDLAEASLWPVSPKPLYVYLTAIFVALAMSIGFVMGKEMMNSKVLFRSEIKECTNAPIVAELSNVKFKKDEFFKVSKEPVVVEQFRQMRATMGLYGRNFVKKKIMVTSSIPGEGKSFVSANLSLSLAASGKKVVLLDFDMRNPNTSLLFNVFKQDGLIEFLDGSIRSKDMIISTDIPNLFVVSAGVNIGDHTEVLLNGKVDELFAYLETEFDYIIIDTPPVDLVSDAYLLSEYCDITLLVIRHAFTPKSLVQRFTQNNKLESLKNAAIVFNGVKPRGFIKGQYGYGYGYGFDNKYGNKVYAAKGATAKA</sequence>
<dbReference type="Pfam" id="PF13807">
    <property type="entry name" value="GNVR"/>
    <property type="match status" value="1"/>
</dbReference>
<dbReference type="NCBIfam" id="TIGR01007">
    <property type="entry name" value="eps_fam"/>
    <property type="match status" value="1"/>
</dbReference>
<dbReference type="EC" id="2.7.10.2" evidence="4"/>
<feature type="domain" description="AAA" evidence="19">
    <location>
        <begin position="556"/>
        <end position="675"/>
    </location>
</feature>
<keyword evidence="13 17" id="KW-0472">Membrane</keyword>
<accession>A0A5C8KAD6</accession>
<comment type="caution">
    <text evidence="21">The sequence shown here is derived from an EMBL/GenBank/DDBJ whole genome shotgun (WGS) entry which is preliminary data.</text>
</comment>
<feature type="coiled-coil region" evidence="16">
    <location>
        <begin position="240"/>
        <end position="274"/>
    </location>
</feature>
<feature type="domain" description="Tyrosine-protein kinase G-rich" evidence="20">
    <location>
        <begin position="414"/>
        <end position="493"/>
    </location>
</feature>
<evidence type="ECO:0000256" key="1">
    <source>
        <dbReference type="ARBA" id="ARBA00004429"/>
    </source>
</evidence>
<gene>
    <name evidence="21" type="ORF">FVR03_10540</name>
</gene>
<reference evidence="21 22" key="1">
    <citation type="submission" date="2019-08" db="EMBL/GenBank/DDBJ databases">
        <authorList>
            <person name="Shi S."/>
        </authorList>
    </citation>
    <scope>NUCLEOTIDE SEQUENCE [LARGE SCALE GENOMIC DNA]</scope>
    <source>
        <strain evidence="21 22">GY10130</strain>
    </source>
</reference>